<dbReference type="InterPro" id="IPR029063">
    <property type="entry name" value="SAM-dependent_MTases_sf"/>
</dbReference>
<keyword evidence="3" id="KW-0808">Transferase</keyword>
<evidence type="ECO:0000313" key="4">
    <source>
        <dbReference type="Proteomes" id="UP000014216"/>
    </source>
</evidence>
<dbReference type="GO" id="GO:0008757">
    <property type="term" value="F:S-adenosylmethionine-dependent methyltransferase activity"/>
    <property type="evidence" value="ECO:0007669"/>
    <property type="project" value="InterPro"/>
</dbReference>
<dbReference type="Pfam" id="PF08241">
    <property type="entry name" value="Methyltransf_11"/>
    <property type="match status" value="1"/>
</dbReference>
<keyword evidence="1" id="KW-0472">Membrane</keyword>
<feature type="domain" description="Methyltransferase type 11" evidence="2">
    <location>
        <begin position="85"/>
        <end position="124"/>
    </location>
</feature>
<name>S0G895_9BACT</name>
<accession>S0G895</accession>
<comment type="caution">
    <text evidence="3">The sequence shown here is derived from an EMBL/GenBank/DDBJ whole genome shotgun (WGS) entry which is preliminary data.</text>
</comment>
<dbReference type="GO" id="GO:0032259">
    <property type="term" value="P:methylation"/>
    <property type="evidence" value="ECO:0007669"/>
    <property type="project" value="UniProtKB-KW"/>
</dbReference>
<gene>
    <name evidence="3" type="ORF">Dpo_1c07870</name>
</gene>
<evidence type="ECO:0000256" key="1">
    <source>
        <dbReference type="SAM" id="Phobius"/>
    </source>
</evidence>
<keyword evidence="1" id="KW-1133">Transmembrane helix</keyword>
<keyword evidence="1" id="KW-0812">Transmembrane</keyword>
<dbReference type="Proteomes" id="UP000014216">
    <property type="component" value="Unassembled WGS sequence"/>
</dbReference>
<dbReference type="EMBL" id="APJX01000001">
    <property type="protein sequence ID" value="EMS81646.1"/>
    <property type="molecule type" value="Genomic_DNA"/>
</dbReference>
<evidence type="ECO:0000313" key="3">
    <source>
        <dbReference type="EMBL" id="EMS81646.1"/>
    </source>
</evidence>
<dbReference type="InterPro" id="IPR013216">
    <property type="entry name" value="Methyltransf_11"/>
</dbReference>
<sequence length="183" mass="21367">MAGQETRRDNQTMTEILEQHSIISALFFMSSLFLGKMVNFISYSVMKERIISRQQWDLNICCGKTGAGKINADIIRHAQIPNFVLIDDIYQLPFVDRQFKKVLCSHTIEHVEQPELFFRELCRVGESVTIVLPPLWDLFAAFNFLEHKWIFLTMRKTHHSLPGYLPLPFAGHVHRYLGQRFKA</sequence>
<organism evidence="3 4">
    <name type="scientific">Desulfotignum phosphitoxidans DSM 13687</name>
    <dbReference type="NCBI Taxonomy" id="1286635"/>
    <lineage>
        <taxon>Bacteria</taxon>
        <taxon>Pseudomonadati</taxon>
        <taxon>Thermodesulfobacteriota</taxon>
        <taxon>Desulfobacteria</taxon>
        <taxon>Desulfobacterales</taxon>
        <taxon>Desulfobacteraceae</taxon>
        <taxon>Desulfotignum</taxon>
    </lineage>
</organism>
<keyword evidence="3" id="KW-0489">Methyltransferase</keyword>
<proteinExistence type="predicted"/>
<feature type="transmembrane region" description="Helical" evidence="1">
    <location>
        <begin position="22"/>
        <end position="45"/>
    </location>
</feature>
<evidence type="ECO:0000259" key="2">
    <source>
        <dbReference type="Pfam" id="PF08241"/>
    </source>
</evidence>
<protein>
    <submittedName>
        <fullName evidence="3">Methyltransferase 11-domain-containing protein</fullName>
    </submittedName>
</protein>
<reference evidence="3 4" key="1">
    <citation type="journal article" date="2013" name="Genome Announc.">
        <title>Draft Genome Sequence of Desulfotignum phosphitoxidans DSM 13687 Strain FiPS-3.</title>
        <authorList>
            <person name="Poehlein A."/>
            <person name="Daniel R."/>
            <person name="Simeonova D.D."/>
        </authorList>
    </citation>
    <scope>NUCLEOTIDE SEQUENCE [LARGE SCALE GENOMIC DNA]</scope>
    <source>
        <strain evidence="3 4">DSM 13687</strain>
    </source>
</reference>
<dbReference type="SUPFAM" id="SSF53335">
    <property type="entry name" value="S-adenosyl-L-methionine-dependent methyltransferases"/>
    <property type="match status" value="1"/>
</dbReference>
<dbReference type="AlphaFoldDB" id="S0G895"/>
<keyword evidence="4" id="KW-1185">Reference proteome</keyword>
<dbReference type="Gene3D" id="3.40.50.150">
    <property type="entry name" value="Vaccinia Virus protein VP39"/>
    <property type="match status" value="1"/>
</dbReference>